<gene>
    <name evidence="1" type="ORF">RM423_22420</name>
</gene>
<evidence type="ECO:0000313" key="2">
    <source>
        <dbReference type="Proteomes" id="UP001183176"/>
    </source>
</evidence>
<dbReference type="GO" id="GO:0016740">
    <property type="term" value="F:transferase activity"/>
    <property type="evidence" value="ECO:0007669"/>
    <property type="project" value="UniProtKB-KW"/>
</dbReference>
<dbReference type="RefSeq" id="WP_311425272.1">
    <property type="nucleotide sequence ID" value="NZ_JAVREH010000071.1"/>
</dbReference>
<name>A0ABU2JHF0_9ACTN</name>
<dbReference type="InterPro" id="IPR014942">
    <property type="entry name" value="AbiEii"/>
</dbReference>
<dbReference type="Pfam" id="PF08843">
    <property type="entry name" value="AbiEii"/>
    <property type="match status" value="1"/>
</dbReference>
<dbReference type="Proteomes" id="UP001183176">
    <property type="component" value="Unassembled WGS sequence"/>
</dbReference>
<reference evidence="2" key="1">
    <citation type="submission" date="2023-07" db="EMBL/GenBank/DDBJ databases">
        <title>30 novel species of actinomycetes from the DSMZ collection.</title>
        <authorList>
            <person name="Nouioui I."/>
        </authorList>
    </citation>
    <scope>NUCLEOTIDE SEQUENCE [LARGE SCALE GENOMIC DNA]</scope>
    <source>
        <strain evidence="2">DSM 44399</strain>
    </source>
</reference>
<keyword evidence="2" id="KW-1185">Reference proteome</keyword>
<accession>A0ABU2JHF0</accession>
<dbReference type="Gene3D" id="3.10.450.620">
    <property type="entry name" value="JHP933, nucleotidyltransferase-like core domain"/>
    <property type="match status" value="1"/>
</dbReference>
<dbReference type="EMBL" id="JAVREH010000071">
    <property type="protein sequence ID" value="MDT0264129.1"/>
    <property type="molecule type" value="Genomic_DNA"/>
</dbReference>
<protein>
    <submittedName>
        <fullName evidence="1">Nucleotidyl transferase AbiEii/AbiGii toxin family protein</fullName>
    </submittedName>
</protein>
<organism evidence="1 2">
    <name type="scientific">Jatrophihabitans lederbergiae</name>
    <dbReference type="NCBI Taxonomy" id="3075547"/>
    <lineage>
        <taxon>Bacteria</taxon>
        <taxon>Bacillati</taxon>
        <taxon>Actinomycetota</taxon>
        <taxon>Actinomycetes</taxon>
        <taxon>Jatrophihabitantales</taxon>
        <taxon>Jatrophihabitantaceae</taxon>
        <taxon>Jatrophihabitans</taxon>
    </lineage>
</organism>
<evidence type="ECO:0000313" key="1">
    <source>
        <dbReference type="EMBL" id="MDT0264129.1"/>
    </source>
</evidence>
<proteinExistence type="predicted"/>
<comment type="caution">
    <text evidence="1">The sequence shown here is derived from an EMBL/GenBank/DDBJ whole genome shotgun (WGS) entry which is preliminary data.</text>
</comment>
<sequence length="263" mass="29377">MITEGYLVRHYQGAAGARDAALLDIAQDHLLTHLHAAGLFGRGLVFKGGTALRKFRAANLGRFSTDLDFSAAAEALALDVLSAVDGAEAFGFRFTVERLGDDGRRGDILVDTPFGRPNLGAKIELSRHPLVLPPEHLSPVALPIHRQYDFTLPELPVVRVEEAIAEKLARFRRVSLARDLYDLQWFVTQGGLNTDLVRRLWVLKVYRDVNHDGRGEKPLTAEQILRKRTAEEFAREDIGYLGRTPRIDPRFVGVGYWWVQAAA</sequence>
<keyword evidence="1" id="KW-0808">Transferase</keyword>